<organism evidence="1 2">
    <name type="scientific">Dreissena polymorpha</name>
    <name type="common">Zebra mussel</name>
    <name type="synonym">Mytilus polymorpha</name>
    <dbReference type="NCBI Taxonomy" id="45954"/>
    <lineage>
        <taxon>Eukaryota</taxon>
        <taxon>Metazoa</taxon>
        <taxon>Spiralia</taxon>
        <taxon>Lophotrochozoa</taxon>
        <taxon>Mollusca</taxon>
        <taxon>Bivalvia</taxon>
        <taxon>Autobranchia</taxon>
        <taxon>Heteroconchia</taxon>
        <taxon>Euheterodonta</taxon>
        <taxon>Imparidentia</taxon>
        <taxon>Neoheterodontei</taxon>
        <taxon>Myida</taxon>
        <taxon>Dreissenoidea</taxon>
        <taxon>Dreissenidae</taxon>
        <taxon>Dreissena</taxon>
    </lineage>
</organism>
<dbReference type="Proteomes" id="UP000828390">
    <property type="component" value="Unassembled WGS sequence"/>
</dbReference>
<accession>A0A9D4RMC3</accession>
<protein>
    <submittedName>
        <fullName evidence="1">Uncharacterized protein</fullName>
    </submittedName>
</protein>
<reference evidence="1" key="2">
    <citation type="submission" date="2020-11" db="EMBL/GenBank/DDBJ databases">
        <authorList>
            <person name="McCartney M.A."/>
            <person name="Auch B."/>
            <person name="Kono T."/>
            <person name="Mallez S."/>
            <person name="Becker A."/>
            <person name="Gohl D.M."/>
            <person name="Silverstein K.A.T."/>
            <person name="Koren S."/>
            <person name="Bechman K.B."/>
            <person name="Herman A."/>
            <person name="Abrahante J.E."/>
            <person name="Garbe J."/>
        </authorList>
    </citation>
    <scope>NUCLEOTIDE SEQUENCE</scope>
    <source>
        <strain evidence="1">Duluth1</strain>
        <tissue evidence="1">Whole animal</tissue>
    </source>
</reference>
<proteinExistence type="predicted"/>
<name>A0A9D4RMC3_DREPO</name>
<comment type="caution">
    <text evidence="1">The sequence shown here is derived from an EMBL/GenBank/DDBJ whole genome shotgun (WGS) entry which is preliminary data.</text>
</comment>
<dbReference type="AlphaFoldDB" id="A0A9D4RMC3"/>
<keyword evidence="2" id="KW-1185">Reference proteome</keyword>
<evidence type="ECO:0000313" key="2">
    <source>
        <dbReference type="Proteomes" id="UP000828390"/>
    </source>
</evidence>
<dbReference type="EMBL" id="JAIWYP010000002">
    <property type="protein sequence ID" value="KAH3871530.1"/>
    <property type="molecule type" value="Genomic_DNA"/>
</dbReference>
<sequence>MRHDDTEILLPSSLLCAAESTWEGMSTIQLFFRRSRHRRPWRTVLHRESCLVKCPNQASFRRLTVASKGSCGPRVAVMFRTYSLVLYSVKEMPSSL</sequence>
<gene>
    <name evidence="1" type="ORF">DPMN_034733</name>
</gene>
<evidence type="ECO:0000313" key="1">
    <source>
        <dbReference type="EMBL" id="KAH3871530.1"/>
    </source>
</evidence>
<reference evidence="1" key="1">
    <citation type="journal article" date="2019" name="bioRxiv">
        <title>The Genome of the Zebra Mussel, Dreissena polymorpha: A Resource for Invasive Species Research.</title>
        <authorList>
            <person name="McCartney M.A."/>
            <person name="Auch B."/>
            <person name="Kono T."/>
            <person name="Mallez S."/>
            <person name="Zhang Y."/>
            <person name="Obille A."/>
            <person name="Becker A."/>
            <person name="Abrahante J.E."/>
            <person name="Garbe J."/>
            <person name="Badalamenti J.P."/>
            <person name="Herman A."/>
            <person name="Mangelson H."/>
            <person name="Liachko I."/>
            <person name="Sullivan S."/>
            <person name="Sone E.D."/>
            <person name="Koren S."/>
            <person name="Silverstein K.A.T."/>
            <person name="Beckman K.B."/>
            <person name="Gohl D.M."/>
        </authorList>
    </citation>
    <scope>NUCLEOTIDE SEQUENCE</scope>
    <source>
        <strain evidence="1">Duluth1</strain>
        <tissue evidence="1">Whole animal</tissue>
    </source>
</reference>